<reference evidence="3 4" key="1">
    <citation type="submission" date="2014-04" db="EMBL/GenBank/DDBJ databases">
        <authorList>
            <consortium name="DOE Joint Genome Institute"/>
            <person name="Kuo A."/>
            <person name="Martino E."/>
            <person name="Perotto S."/>
            <person name="Kohler A."/>
            <person name="Nagy L.G."/>
            <person name="Floudas D."/>
            <person name="Copeland A."/>
            <person name="Barry K.W."/>
            <person name="Cichocki N."/>
            <person name="Veneault-Fourrey C."/>
            <person name="LaButti K."/>
            <person name="Lindquist E.A."/>
            <person name="Lipzen A."/>
            <person name="Lundell T."/>
            <person name="Morin E."/>
            <person name="Murat C."/>
            <person name="Sun H."/>
            <person name="Tunlid A."/>
            <person name="Henrissat B."/>
            <person name="Grigoriev I.V."/>
            <person name="Hibbett D.S."/>
            <person name="Martin F."/>
            <person name="Nordberg H.P."/>
            <person name="Cantor M.N."/>
            <person name="Hua S.X."/>
        </authorList>
    </citation>
    <scope>NUCLEOTIDE SEQUENCE [LARGE SCALE GENOMIC DNA]</scope>
    <source>
        <strain evidence="3 4">Zn</strain>
    </source>
</reference>
<dbReference type="EMBL" id="KN832885">
    <property type="protein sequence ID" value="KIM96103.1"/>
    <property type="molecule type" value="Genomic_DNA"/>
</dbReference>
<dbReference type="InParanoid" id="A0A0C3CB35"/>
<dbReference type="HOGENOM" id="CLU_057540_1_0_1"/>
<feature type="compositionally biased region" description="Polar residues" evidence="1">
    <location>
        <begin position="235"/>
        <end position="245"/>
    </location>
</feature>
<feature type="transmembrane region" description="Helical" evidence="2">
    <location>
        <begin position="47"/>
        <end position="70"/>
    </location>
</feature>
<keyword evidence="4" id="KW-1185">Reference proteome</keyword>
<sequence length="245" mass="26700">MGGAGLALKSISWLFRGIEFCCAAIILGIFSYFLASLSNHHLHIDTWIRAVEGLSGAAVLYTLFALLLVFCVGGMAIFSALGMFFDLAFLGSFIYLAYALRNGRYSCSGYVNTPLGSGNTNVVSTVSSGSGGFVVLPSLKTACRLQKACFAVALVGLFFFLFSFFIEVALMKQRRREKAFGPSPQNNYTSGTNKRSFWRRLSKRNSKYKDGGLDAQKLGPDSLPEHITPNEIRASYQTDTTAVGQ</sequence>
<reference evidence="4" key="2">
    <citation type="submission" date="2015-01" db="EMBL/GenBank/DDBJ databases">
        <title>Evolutionary Origins and Diversification of the Mycorrhizal Mutualists.</title>
        <authorList>
            <consortium name="DOE Joint Genome Institute"/>
            <consortium name="Mycorrhizal Genomics Consortium"/>
            <person name="Kohler A."/>
            <person name="Kuo A."/>
            <person name="Nagy L.G."/>
            <person name="Floudas D."/>
            <person name="Copeland A."/>
            <person name="Barry K.W."/>
            <person name="Cichocki N."/>
            <person name="Veneault-Fourrey C."/>
            <person name="LaButti K."/>
            <person name="Lindquist E.A."/>
            <person name="Lipzen A."/>
            <person name="Lundell T."/>
            <person name="Morin E."/>
            <person name="Murat C."/>
            <person name="Riley R."/>
            <person name="Ohm R."/>
            <person name="Sun H."/>
            <person name="Tunlid A."/>
            <person name="Henrissat B."/>
            <person name="Grigoriev I.V."/>
            <person name="Hibbett D.S."/>
            <person name="Martin F."/>
        </authorList>
    </citation>
    <scope>NUCLEOTIDE SEQUENCE [LARGE SCALE GENOMIC DNA]</scope>
    <source>
        <strain evidence="4">Zn</strain>
    </source>
</reference>
<evidence type="ECO:0008006" key="5">
    <source>
        <dbReference type="Google" id="ProtNLM"/>
    </source>
</evidence>
<keyword evidence="2" id="KW-0472">Membrane</keyword>
<evidence type="ECO:0000256" key="2">
    <source>
        <dbReference type="SAM" id="Phobius"/>
    </source>
</evidence>
<protein>
    <recommendedName>
        <fullName evidence="5">MARVEL domain-containing protein</fullName>
    </recommendedName>
</protein>
<organism evidence="3 4">
    <name type="scientific">Oidiodendron maius (strain Zn)</name>
    <dbReference type="NCBI Taxonomy" id="913774"/>
    <lineage>
        <taxon>Eukaryota</taxon>
        <taxon>Fungi</taxon>
        <taxon>Dikarya</taxon>
        <taxon>Ascomycota</taxon>
        <taxon>Pezizomycotina</taxon>
        <taxon>Leotiomycetes</taxon>
        <taxon>Leotiomycetes incertae sedis</taxon>
        <taxon>Myxotrichaceae</taxon>
        <taxon>Oidiodendron</taxon>
    </lineage>
</organism>
<feature type="non-terminal residue" evidence="3">
    <location>
        <position position="245"/>
    </location>
</feature>
<proteinExistence type="predicted"/>
<feature type="transmembrane region" description="Helical" evidence="2">
    <location>
        <begin position="13"/>
        <end position="35"/>
    </location>
</feature>
<dbReference type="AlphaFoldDB" id="A0A0C3CB35"/>
<name>A0A0C3CB35_OIDMZ</name>
<feature type="transmembrane region" description="Helical" evidence="2">
    <location>
        <begin position="76"/>
        <end position="100"/>
    </location>
</feature>
<feature type="transmembrane region" description="Helical" evidence="2">
    <location>
        <begin position="145"/>
        <end position="170"/>
    </location>
</feature>
<keyword evidence="2" id="KW-0812">Transmembrane</keyword>
<feature type="transmembrane region" description="Helical" evidence="2">
    <location>
        <begin position="121"/>
        <end position="139"/>
    </location>
</feature>
<evidence type="ECO:0000256" key="1">
    <source>
        <dbReference type="SAM" id="MobiDB-lite"/>
    </source>
</evidence>
<feature type="region of interest" description="Disordered" evidence="1">
    <location>
        <begin position="207"/>
        <end position="245"/>
    </location>
</feature>
<keyword evidence="2" id="KW-1133">Transmembrane helix</keyword>
<evidence type="ECO:0000313" key="3">
    <source>
        <dbReference type="EMBL" id="KIM96103.1"/>
    </source>
</evidence>
<dbReference type="Proteomes" id="UP000054321">
    <property type="component" value="Unassembled WGS sequence"/>
</dbReference>
<evidence type="ECO:0000313" key="4">
    <source>
        <dbReference type="Proteomes" id="UP000054321"/>
    </source>
</evidence>
<accession>A0A0C3CB35</accession>
<dbReference type="OrthoDB" id="5342507at2759"/>
<gene>
    <name evidence="3" type="ORF">OIDMADRAFT_91959</name>
</gene>